<accession>Q21FC2</accession>
<keyword evidence="3" id="KW-1185">Reference proteome</keyword>
<dbReference type="EMBL" id="CP000282">
    <property type="protein sequence ID" value="ABD82607.1"/>
    <property type="molecule type" value="Genomic_DNA"/>
</dbReference>
<dbReference type="KEGG" id="sde:Sde_3352"/>
<proteinExistence type="predicted"/>
<dbReference type="eggNOG" id="COG3212">
    <property type="taxonomic scope" value="Bacteria"/>
</dbReference>
<evidence type="ECO:0000313" key="3">
    <source>
        <dbReference type="Proteomes" id="UP000001947"/>
    </source>
</evidence>
<name>Q21FC2_SACD2</name>
<dbReference type="AlphaFoldDB" id="Q21FC2"/>
<dbReference type="Proteomes" id="UP000001947">
    <property type="component" value="Chromosome"/>
</dbReference>
<feature type="domain" description="PepSY" evidence="1">
    <location>
        <begin position="84"/>
        <end position="136"/>
    </location>
</feature>
<dbReference type="HOGENOM" id="CLU_1853776_0_0_6"/>
<dbReference type="Pfam" id="PF03413">
    <property type="entry name" value="PepSY"/>
    <property type="match status" value="1"/>
</dbReference>
<organism evidence="2 3">
    <name type="scientific">Saccharophagus degradans (strain 2-40 / ATCC 43961 / DSM 17024)</name>
    <dbReference type="NCBI Taxonomy" id="203122"/>
    <lineage>
        <taxon>Bacteria</taxon>
        <taxon>Pseudomonadati</taxon>
        <taxon>Pseudomonadota</taxon>
        <taxon>Gammaproteobacteria</taxon>
        <taxon>Cellvibrionales</taxon>
        <taxon>Cellvibrionaceae</taxon>
        <taxon>Saccharophagus</taxon>
    </lineage>
</organism>
<dbReference type="STRING" id="203122.Sde_3352"/>
<sequence length="138" mass="15097">MARWRRIGLKLLLYKPTTMPNTLFVHTSVRPFSRLRAQLFAVIATTALTVCSGQAFAAIEAPRYQLTLQPEAIQMLLRQKSGGITQAQAAQIAKKQYGGKVLSVTKKGGDRPVYKVKLLLDDGRVKVVSVDANSGAAR</sequence>
<evidence type="ECO:0000313" key="2">
    <source>
        <dbReference type="EMBL" id="ABD82607.1"/>
    </source>
</evidence>
<reference evidence="2 3" key="1">
    <citation type="journal article" date="2008" name="PLoS Genet.">
        <title>Complete genome sequence of the complex carbohydrate-degrading marine bacterium, Saccharophagus degradans strain 2-40 T.</title>
        <authorList>
            <person name="Weiner R.M."/>
            <person name="Taylor L.E.II."/>
            <person name="Henrissat B."/>
            <person name="Hauser L."/>
            <person name="Land M."/>
            <person name="Coutinho P.M."/>
            <person name="Rancurel C."/>
            <person name="Saunders E.H."/>
            <person name="Longmire A.G."/>
            <person name="Zhang H."/>
            <person name="Bayer E.A."/>
            <person name="Gilbert H.J."/>
            <person name="Larimer F."/>
            <person name="Zhulin I.B."/>
            <person name="Ekborg N.A."/>
            <person name="Lamed R."/>
            <person name="Richardson P.M."/>
            <person name="Borovok I."/>
            <person name="Hutcheson S."/>
        </authorList>
    </citation>
    <scope>NUCLEOTIDE SEQUENCE [LARGE SCALE GENOMIC DNA]</scope>
    <source>
        <strain evidence="3">2-40 / ATCC 43961 / DSM 17024</strain>
    </source>
</reference>
<protein>
    <submittedName>
        <fullName evidence="2">Propeptide, PepSY amd peptidase M4</fullName>
    </submittedName>
</protein>
<dbReference type="Gene3D" id="3.10.450.40">
    <property type="match status" value="1"/>
</dbReference>
<dbReference type="InterPro" id="IPR025711">
    <property type="entry name" value="PepSY"/>
</dbReference>
<evidence type="ECO:0000259" key="1">
    <source>
        <dbReference type="Pfam" id="PF03413"/>
    </source>
</evidence>
<gene>
    <name evidence="2" type="ordered locus">Sde_3352</name>
</gene>